<accession>A0A5B7CWC3</accession>
<protein>
    <submittedName>
        <fullName evidence="1">Uncharacterized protein</fullName>
    </submittedName>
</protein>
<dbReference type="AlphaFoldDB" id="A0A5B7CWC3"/>
<name>A0A5B7CWC3_PORTR</name>
<evidence type="ECO:0000313" key="2">
    <source>
        <dbReference type="Proteomes" id="UP000324222"/>
    </source>
</evidence>
<proteinExistence type="predicted"/>
<gene>
    <name evidence="1" type="ORF">E2C01_006894</name>
</gene>
<keyword evidence="2" id="KW-1185">Reference proteome</keyword>
<evidence type="ECO:0000313" key="1">
    <source>
        <dbReference type="EMBL" id="MPC14137.1"/>
    </source>
</evidence>
<dbReference type="Proteomes" id="UP000324222">
    <property type="component" value="Unassembled WGS sequence"/>
</dbReference>
<organism evidence="1 2">
    <name type="scientific">Portunus trituberculatus</name>
    <name type="common">Swimming crab</name>
    <name type="synonym">Neptunus trituberculatus</name>
    <dbReference type="NCBI Taxonomy" id="210409"/>
    <lineage>
        <taxon>Eukaryota</taxon>
        <taxon>Metazoa</taxon>
        <taxon>Ecdysozoa</taxon>
        <taxon>Arthropoda</taxon>
        <taxon>Crustacea</taxon>
        <taxon>Multicrustacea</taxon>
        <taxon>Malacostraca</taxon>
        <taxon>Eumalacostraca</taxon>
        <taxon>Eucarida</taxon>
        <taxon>Decapoda</taxon>
        <taxon>Pleocyemata</taxon>
        <taxon>Brachyura</taxon>
        <taxon>Eubrachyura</taxon>
        <taxon>Portunoidea</taxon>
        <taxon>Portunidae</taxon>
        <taxon>Portuninae</taxon>
        <taxon>Portunus</taxon>
    </lineage>
</organism>
<dbReference type="EMBL" id="VSRR010000330">
    <property type="protein sequence ID" value="MPC14137.1"/>
    <property type="molecule type" value="Genomic_DNA"/>
</dbReference>
<reference evidence="1 2" key="1">
    <citation type="submission" date="2019-05" db="EMBL/GenBank/DDBJ databases">
        <title>Another draft genome of Portunus trituberculatus and its Hox gene families provides insights of decapod evolution.</title>
        <authorList>
            <person name="Jeong J.-H."/>
            <person name="Song I."/>
            <person name="Kim S."/>
            <person name="Choi T."/>
            <person name="Kim D."/>
            <person name="Ryu S."/>
            <person name="Kim W."/>
        </authorList>
    </citation>
    <scope>NUCLEOTIDE SEQUENCE [LARGE SCALE GENOMIC DNA]</scope>
    <source>
        <tissue evidence="1">Muscle</tissue>
    </source>
</reference>
<comment type="caution">
    <text evidence="1">The sequence shown here is derived from an EMBL/GenBank/DDBJ whole genome shotgun (WGS) entry which is preliminary data.</text>
</comment>
<sequence length="83" mass="9509">MHPKFEKLFRVQKMTVLVKPAEREEYSVVWENTQTHLQRQSLCPPPDHQAMEILCMSTDSEPVSKTIAEWNKQLPSAATVTGV</sequence>